<sequence length="97" mass="10256">MPSCPRNHPDLLQVPEDQTHMHTFLNPPLMVKPKARPVPASGLPPNDTEALVSPPSAITPPPPPLLSSAPSNRTAAMFLSAAQDDSQTDRGESGGTR</sequence>
<evidence type="ECO:0000313" key="1">
    <source>
        <dbReference type="EMBL" id="KAJ7997439.1"/>
    </source>
</evidence>
<keyword evidence="2" id="KW-1185">Reference proteome</keyword>
<organism evidence="1 2">
    <name type="scientific">Dallia pectoralis</name>
    <name type="common">Alaska blackfish</name>
    <dbReference type="NCBI Taxonomy" id="75939"/>
    <lineage>
        <taxon>Eukaryota</taxon>
        <taxon>Metazoa</taxon>
        <taxon>Chordata</taxon>
        <taxon>Craniata</taxon>
        <taxon>Vertebrata</taxon>
        <taxon>Euteleostomi</taxon>
        <taxon>Actinopterygii</taxon>
        <taxon>Neopterygii</taxon>
        <taxon>Teleostei</taxon>
        <taxon>Protacanthopterygii</taxon>
        <taxon>Esociformes</taxon>
        <taxon>Umbridae</taxon>
        <taxon>Dallia</taxon>
    </lineage>
</organism>
<accession>A0ACC2G1D2</accession>
<dbReference type="EMBL" id="CM055746">
    <property type="protein sequence ID" value="KAJ7997439.1"/>
    <property type="molecule type" value="Genomic_DNA"/>
</dbReference>
<dbReference type="Proteomes" id="UP001157502">
    <property type="component" value="Chromosome 19"/>
</dbReference>
<comment type="caution">
    <text evidence="1">The sequence shown here is derived from an EMBL/GenBank/DDBJ whole genome shotgun (WGS) entry which is preliminary data.</text>
</comment>
<evidence type="ECO:0000313" key="2">
    <source>
        <dbReference type="Proteomes" id="UP001157502"/>
    </source>
</evidence>
<gene>
    <name evidence="1" type="ORF">DPEC_G00229000</name>
</gene>
<protein>
    <submittedName>
        <fullName evidence="1">Uncharacterized protein</fullName>
    </submittedName>
</protein>
<name>A0ACC2G1D2_DALPE</name>
<proteinExistence type="predicted"/>
<reference evidence="1" key="1">
    <citation type="submission" date="2021-05" db="EMBL/GenBank/DDBJ databases">
        <authorList>
            <person name="Pan Q."/>
            <person name="Jouanno E."/>
            <person name="Zahm M."/>
            <person name="Klopp C."/>
            <person name="Cabau C."/>
            <person name="Louis A."/>
            <person name="Berthelot C."/>
            <person name="Parey E."/>
            <person name="Roest Crollius H."/>
            <person name="Montfort J."/>
            <person name="Robinson-Rechavi M."/>
            <person name="Bouchez O."/>
            <person name="Lampietro C."/>
            <person name="Lopez Roques C."/>
            <person name="Donnadieu C."/>
            <person name="Postlethwait J."/>
            <person name="Bobe J."/>
            <person name="Dillon D."/>
            <person name="Chandos A."/>
            <person name="von Hippel F."/>
            <person name="Guiguen Y."/>
        </authorList>
    </citation>
    <scope>NUCLEOTIDE SEQUENCE</scope>
    <source>
        <strain evidence="1">YG-Jan2019</strain>
    </source>
</reference>